<protein>
    <recommendedName>
        <fullName evidence="3">HTH cro/C1-type domain-containing protein</fullName>
    </recommendedName>
</protein>
<keyword evidence="1" id="KW-0238">DNA-binding</keyword>
<feature type="domain" description="HTH cro/C1-type" evidence="3">
    <location>
        <begin position="7"/>
        <end position="61"/>
    </location>
</feature>
<dbReference type="EMBL" id="NGMS01000001">
    <property type="protein sequence ID" value="OTP26995.1"/>
    <property type="molecule type" value="Genomic_DNA"/>
</dbReference>
<dbReference type="PROSITE" id="PS50943">
    <property type="entry name" value="HTH_CROC1"/>
    <property type="match status" value="1"/>
</dbReference>
<feature type="transmembrane region" description="Helical" evidence="2">
    <location>
        <begin position="89"/>
        <end position="109"/>
    </location>
</feature>
<dbReference type="Proteomes" id="UP000195024">
    <property type="component" value="Unassembled WGS sequence"/>
</dbReference>
<evidence type="ECO:0000313" key="5">
    <source>
        <dbReference type="EMBL" id="OTP26995.1"/>
    </source>
</evidence>
<evidence type="ECO:0000313" key="7">
    <source>
        <dbReference type="Proteomes" id="UP000321175"/>
    </source>
</evidence>
<proteinExistence type="predicted"/>
<keyword evidence="2" id="KW-0812">Transmembrane</keyword>
<accession>A0A1L8V1I5</accession>
<reference evidence="4 7" key="2">
    <citation type="submission" date="2019-07" db="EMBL/GenBank/DDBJ databases">
        <title>Whole genome shotgun sequence of Enterococcus mundtii NBRC 100490.</title>
        <authorList>
            <person name="Hosoyama A."/>
            <person name="Uohara A."/>
            <person name="Ohji S."/>
            <person name="Ichikawa N."/>
        </authorList>
    </citation>
    <scope>NUCLEOTIDE SEQUENCE [LARGE SCALE GENOMIC DNA]</scope>
    <source>
        <strain evidence="4 7">NBRC 100490</strain>
    </source>
</reference>
<dbReference type="AlphaFoldDB" id="A0A1L8V1I5"/>
<keyword evidence="7" id="KW-1185">Reference proteome</keyword>
<dbReference type="SUPFAM" id="SSF47413">
    <property type="entry name" value="lambda repressor-like DNA-binding domains"/>
    <property type="match status" value="1"/>
</dbReference>
<dbReference type="InterPro" id="IPR010982">
    <property type="entry name" value="Lambda_DNA-bd_dom_sf"/>
</dbReference>
<dbReference type="PANTHER" id="PTHR46558">
    <property type="entry name" value="TRACRIPTIONAL REGULATORY PROTEIN-RELATED-RELATED"/>
    <property type="match status" value="1"/>
</dbReference>
<dbReference type="InterPro" id="IPR001387">
    <property type="entry name" value="Cro/C1-type_HTH"/>
</dbReference>
<gene>
    <name evidence="5" type="ORF">A5802_000729</name>
    <name evidence="4" type="ORF">EMU01_03800</name>
</gene>
<dbReference type="Gene3D" id="1.10.260.40">
    <property type="entry name" value="lambda repressor-like DNA-binding domains"/>
    <property type="match status" value="1"/>
</dbReference>
<dbReference type="GO" id="GO:0003677">
    <property type="term" value="F:DNA binding"/>
    <property type="evidence" value="ECO:0007669"/>
    <property type="project" value="UniProtKB-KW"/>
</dbReference>
<evidence type="ECO:0000259" key="3">
    <source>
        <dbReference type="PROSITE" id="PS50943"/>
    </source>
</evidence>
<dbReference type="GeneID" id="60999038"/>
<sequence>MDFGKILKEKRHQAGITQEELAKRLNVSRSAISNWEIGRNYPDIHTLVEISTSLGVSLDELLENSTMTDTMIDTTKEIEVNQKKKRGKLFFVVALCSSVLVMSILFFSFSNQPTIVLNAVENAHSEDVALFNKEDIKDITLKDKKMTILFTIPKDSEYVGYYVDGSNQKGFVNLDIYKTANSDVNQRKLVHDGLIEVDLDMFSKVNKISVNYKK</sequence>
<keyword evidence="2" id="KW-0472">Membrane</keyword>
<dbReference type="CDD" id="cd00093">
    <property type="entry name" value="HTH_XRE"/>
    <property type="match status" value="1"/>
</dbReference>
<dbReference type="Pfam" id="PF01381">
    <property type="entry name" value="HTH_3"/>
    <property type="match status" value="1"/>
</dbReference>
<dbReference type="Proteomes" id="UP000321175">
    <property type="component" value="Unassembled WGS sequence"/>
</dbReference>
<reference evidence="5 6" key="1">
    <citation type="submission" date="2017-05" db="EMBL/GenBank/DDBJ databases">
        <title>The Genome Sequence of Enterococcus mundtii 6B1_DIV0119.</title>
        <authorList>
            <consortium name="The Broad Institute Genomics Platform"/>
            <consortium name="The Broad Institute Genomic Center for Infectious Diseases"/>
            <person name="Earl A."/>
            <person name="Manson A."/>
            <person name="Schwartman J."/>
            <person name="Gilmore M."/>
            <person name="Abouelleil A."/>
            <person name="Cao P."/>
            <person name="Chapman S."/>
            <person name="Cusick C."/>
            <person name="Shea T."/>
            <person name="Young S."/>
            <person name="Neafsey D."/>
            <person name="Nusbaum C."/>
            <person name="Birren B."/>
        </authorList>
    </citation>
    <scope>NUCLEOTIDE SEQUENCE [LARGE SCALE GENOMIC DNA]</scope>
    <source>
        <strain evidence="5 6">6B1_DIV0119</strain>
    </source>
</reference>
<dbReference type="RefSeq" id="WP_071866389.1">
    <property type="nucleotide sequence ID" value="NZ_BJWA01000002.1"/>
</dbReference>
<evidence type="ECO:0000313" key="4">
    <source>
        <dbReference type="EMBL" id="GEL79236.1"/>
    </source>
</evidence>
<dbReference type="SMART" id="SM00530">
    <property type="entry name" value="HTH_XRE"/>
    <property type="match status" value="1"/>
</dbReference>
<dbReference type="EMBL" id="BJWA01000002">
    <property type="protein sequence ID" value="GEL79236.1"/>
    <property type="molecule type" value="Genomic_DNA"/>
</dbReference>
<evidence type="ECO:0000256" key="1">
    <source>
        <dbReference type="ARBA" id="ARBA00023125"/>
    </source>
</evidence>
<keyword evidence="2" id="KW-1133">Transmembrane helix</keyword>
<dbReference type="PANTHER" id="PTHR46558:SF11">
    <property type="entry name" value="HTH-TYPE TRANSCRIPTIONAL REGULATOR XRE"/>
    <property type="match status" value="1"/>
</dbReference>
<name>A0A1L8V1I5_ENTMU</name>
<organism evidence="5 6">
    <name type="scientific">Enterococcus mundtii</name>
    <dbReference type="NCBI Taxonomy" id="53346"/>
    <lineage>
        <taxon>Bacteria</taxon>
        <taxon>Bacillati</taxon>
        <taxon>Bacillota</taxon>
        <taxon>Bacilli</taxon>
        <taxon>Lactobacillales</taxon>
        <taxon>Enterococcaceae</taxon>
        <taxon>Enterococcus</taxon>
    </lineage>
</organism>
<evidence type="ECO:0000256" key="2">
    <source>
        <dbReference type="SAM" id="Phobius"/>
    </source>
</evidence>
<comment type="caution">
    <text evidence="5">The sequence shown here is derived from an EMBL/GenBank/DDBJ whole genome shotgun (WGS) entry which is preliminary data.</text>
</comment>
<evidence type="ECO:0000313" key="6">
    <source>
        <dbReference type="Proteomes" id="UP000195024"/>
    </source>
</evidence>